<evidence type="ECO:0000313" key="4">
    <source>
        <dbReference type="EMBL" id="RHC95995.1"/>
    </source>
</evidence>
<gene>
    <name evidence="4" type="ORF">DW820_02385</name>
</gene>
<dbReference type="InterPro" id="IPR003594">
    <property type="entry name" value="HATPase_dom"/>
</dbReference>
<accession>A0A414CLV6</accession>
<comment type="caution">
    <text evidence="4">The sequence shown here is derived from an EMBL/GenBank/DDBJ whole genome shotgun (WGS) entry which is preliminary data.</text>
</comment>
<keyword evidence="1" id="KW-1133">Transmembrane helix</keyword>
<feature type="transmembrane region" description="Helical" evidence="1">
    <location>
        <begin position="258"/>
        <end position="277"/>
    </location>
</feature>
<dbReference type="PANTHER" id="PTHR34220:SF7">
    <property type="entry name" value="SENSOR HISTIDINE KINASE YPDA"/>
    <property type="match status" value="1"/>
</dbReference>
<dbReference type="Pfam" id="PF06580">
    <property type="entry name" value="His_kinase"/>
    <property type="match status" value="1"/>
</dbReference>
<protein>
    <submittedName>
        <fullName evidence="4">Sensor histidine kinase</fullName>
    </submittedName>
</protein>
<reference evidence="4 5" key="1">
    <citation type="submission" date="2018-08" db="EMBL/GenBank/DDBJ databases">
        <title>A genome reference for cultivated species of the human gut microbiota.</title>
        <authorList>
            <person name="Zou Y."/>
            <person name="Xue W."/>
            <person name="Luo G."/>
        </authorList>
    </citation>
    <scope>NUCLEOTIDE SEQUENCE [LARGE SCALE GENOMIC DNA]</scope>
    <source>
        <strain evidence="4 5">AM33-3BH</strain>
    </source>
</reference>
<dbReference type="InterPro" id="IPR036890">
    <property type="entry name" value="HATPase_C_sf"/>
</dbReference>
<organism evidence="4 5">
    <name type="scientific">Streptococcus parasanguinis</name>
    <dbReference type="NCBI Taxonomy" id="1318"/>
    <lineage>
        <taxon>Bacteria</taxon>
        <taxon>Bacillati</taxon>
        <taxon>Bacillota</taxon>
        <taxon>Bacilli</taxon>
        <taxon>Lactobacillales</taxon>
        <taxon>Streptococcaceae</taxon>
        <taxon>Streptococcus</taxon>
    </lineage>
</organism>
<feature type="transmembrane region" description="Helical" evidence="1">
    <location>
        <begin position="21"/>
        <end position="40"/>
    </location>
</feature>
<evidence type="ECO:0000259" key="3">
    <source>
        <dbReference type="Pfam" id="PF06580"/>
    </source>
</evidence>
<evidence type="ECO:0000256" key="1">
    <source>
        <dbReference type="SAM" id="Phobius"/>
    </source>
</evidence>
<dbReference type="GO" id="GO:0016020">
    <property type="term" value="C:membrane"/>
    <property type="evidence" value="ECO:0007669"/>
    <property type="project" value="InterPro"/>
</dbReference>
<name>A0A414CLV6_STRPA</name>
<sequence length="558" mass="65016">MLIMKAIHRSTRDHSIQFFSRLLFLLLVVNTLINLLIGGISRNFIKHQNMLHLEDSIHIYADSLNTELHSVERFMYSTISHNDYLTELNSPLDFTDFHENLKKLRIDFTEFQYQMDSPITFFIETRDIPHFFNASSLQLPYLDYVQLKDHLKTYDKETDKTNQKWQRISLNQHDYLLKSLHYKGKAIYAIISTQDILKPLQKLNIGKKGRLSIDRPNQIHATDSVIQAGSNQTHLPFDLYVTVDYGDVFRTNIVLETLLSLVPLIIAVLSTILILYIRQRMIQPMKRLTQRLSQLDAASTKLDVIEDQGILEIDQANHKLNQVLIHMKDLQIRAYHAQLNLKKVELNYLKNQVRPHFYLNMLSMIHSMLQTKDYKEIEELTKVTSNYLRHLFQANQDFNRLADEIQHIRNYLEIQKIRYGDSIHFDLDWDPGLKDVAIPPLLLQTFVENAIKHGFSFQDSFHIQLSIHEEANQHLAISLQDNGPGFSSAILQDLADKKPLVTEDGHHIGLTNARERLDLLYPDHYTLQFSNGSQGGAHIQLSLPYEPYKGDTHEYPTR</sequence>
<dbReference type="EMBL" id="QSIO01000001">
    <property type="protein sequence ID" value="RHC95995.1"/>
    <property type="molecule type" value="Genomic_DNA"/>
</dbReference>
<dbReference type="AlphaFoldDB" id="A0A414CLV6"/>
<feature type="domain" description="Histidine kinase/HSP90-like ATPase" evidence="2">
    <location>
        <begin position="442"/>
        <end position="546"/>
    </location>
</feature>
<keyword evidence="4" id="KW-0418">Kinase</keyword>
<dbReference type="PANTHER" id="PTHR34220">
    <property type="entry name" value="SENSOR HISTIDINE KINASE YPDA"/>
    <property type="match status" value="1"/>
</dbReference>
<evidence type="ECO:0000259" key="2">
    <source>
        <dbReference type="Pfam" id="PF02518"/>
    </source>
</evidence>
<dbReference type="Pfam" id="PF02518">
    <property type="entry name" value="HATPase_c"/>
    <property type="match status" value="1"/>
</dbReference>
<dbReference type="Gene3D" id="3.30.565.10">
    <property type="entry name" value="Histidine kinase-like ATPase, C-terminal domain"/>
    <property type="match status" value="1"/>
</dbReference>
<keyword evidence="1" id="KW-0812">Transmembrane</keyword>
<keyword evidence="4" id="KW-0808">Transferase</keyword>
<proteinExistence type="predicted"/>
<evidence type="ECO:0000313" key="5">
    <source>
        <dbReference type="Proteomes" id="UP000285773"/>
    </source>
</evidence>
<dbReference type="SUPFAM" id="SSF55874">
    <property type="entry name" value="ATPase domain of HSP90 chaperone/DNA topoisomerase II/histidine kinase"/>
    <property type="match status" value="1"/>
</dbReference>
<keyword evidence="1" id="KW-0472">Membrane</keyword>
<feature type="domain" description="Signal transduction histidine kinase internal region" evidence="3">
    <location>
        <begin position="345"/>
        <end position="422"/>
    </location>
</feature>
<dbReference type="InterPro" id="IPR050640">
    <property type="entry name" value="Bact_2-comp_sensor_kinase"/>
</dbReference>
<dbReference type="GO" id="GO:0000155">
    <property type="term" value="F:phosphorelay sensor kinase activity"/>
    <property type="evidence" value="ECO:0007669"/>
    <property type="project" value="InterPro"/>
</dbReference>
<dbReference type="Proteomes" id="UP000285773">
    <property type="component" value="Unassembled WGS sequence"/>
</dbReference>
<dbReference type="InterPro" id="IPR010559">
    <property type="entry name" value="Sig_transdc_His_kin_internal"/>
</dbReference>